<evidence type="ECO:0000313" key="1">
    <source>
        <dbReference type="EMBL" id="VDM99962.1"/>
    </source>
</evidence>
<gene>
    <name evidence="1" type="ORF">TCLT_LOCUS3475</name>
</gene>
<dbReference type="AlphaFoldDB" id="A0A0N5CTC4"/>
<dbReference type="Proteomes" id="UP000276776">
    <property type="component" value="Unassembled WGS sequence"/>
</dbReference>
<evidence type="ECO:0000313" key="3">
    <source>
        <dbReference type="WBParaSite" id="TCLT_0000348201-mRNA-1"/>
    </source>
</evidence>
<evidence type="ECO:0000313" key="2">
    <source>
        <dbReference type="Proteomes" id="UP000276776"/>
    </source>
</evidence>
<sequence>MIALSGRSVGALDCNGYNSWKALVELMNYGALLSVRLQLMYCKSAPTNLIWLFCPQSPCRVADSLSQRQSNPLSISAILPGQ</sequence>
<reference evidence="1 2" key="2">
    <citation type="submission" date="2018-11" db="EMBL/GenBank/DDBJ databases">
        <authorList>
            <consortium name="Pathogen Informatics"/>
        </authorList>
    </citation>
    <scope>NUCLEOTIDE SEQUENCE [LARGE SCALE GENOMIC DNA]</scope>
</reference>
<organism evidence="3">
    <name type="scientific">Thelazia callipaeda</name>
    <name type="common">Oriental eyeworm</name>
    <name type="synonym">Parasitic nematode</name>
    <dbReference type="NCBI Taxonomy" id="103827"/>
    <lineage>
        <taxon>Eukaryota</taxon>
        <taxon>Metazoa</taxon>
        <taxon>Ecdysozoa</taxon>
        <taxon>Nematoda</taxon>
        <taxon>Chromadorea</taxon>
        <taxon>Rhabditida</taxon>
        <taxon>Spirurina</taxon>
        <taxon>Spiruromorpha</taxon>
        <taxon>Thelazioidea</taxon>
        <taxon>Thelaziidae</taxon>
        <taxon>Thelazia</taxon>
    </lineage>
</organism>
<keyword evidence="2" id="KW-1185">Reference proteome</keyword>
<dbReference type="EMBL" id="UYYF01001551">
    <property type="protein sequence ID" value="VDM99962.1"/>
    <property type="molecule type" value="Genomic_DNA"/>
</dbReference>
<accession>A0A0N5CTC4</accession>
<protein>
    <submittedName>
        <fullName evidence="1 3">Uncharacterized protein</fullName>
    </submittedName>
</protein>
<dbReference type="WBParaSite" id="TCLT_0000348201-mRNA-1">
    <property type="protein sequence ID" value="TCLT_0000348201-mRNA-1"/>
    <property type="gene ID" value="TCLT_0000348201"/>
</dbReference>
<name>A0A0N5CTC4_THECL</name>
<proteinExistence type="predicted"/>
<reference evidence="3" key="1">
    <citation type="submission" date="2017-02" db="UniProtKB">
        <authorList>
            <consortium name="WormBaseParasite"/>
        </authorList>
    </citation>
    <scope>IDENTIFICATION</scope>
</reference>